<accession>A0A521BVS1</accession>
<evidence type="ECO:0000256" key="5">
    <source>
        <dbReference type="ARBA" id="ARBA00023136"/>
    </source>
</evidence>
<feature type="transmembrane region" description="Helical" evidence="6">
    <location>
        <begin position="140"/>
        <end position="162"/>
    </location>
</feature>
<dbReference type="InterPro" id="IPR051311">
    <property type="entry name" value="DedA_domain"/>
</dbReference>
<gene>
    <name evidence="8" type="ORF">SAMN06265173_104120</name>
</gene>
<protein>
    <submittedName>
        <fullName evidence="8">Membrane protein DedA, SNARE-associated domain</fullName>
    </submittedName>
</protein>
<proteinExistence type="predicted"/>
<dbReference type="Pfam" id="PF09335">
    <property type="entry name" value="VTT_dom"/>
    <property type="match status" value="1"/>
</dbReference>
<dbReference type="PANTHER" id="PTHR42709">
    <property type="entry name" value="ALKALINE PHOSPHATASE LIKE PROTEIN"/>
    <property type="match status" value="1"/>
</dbReference>
<evidence type="ECO:0000313" key="8">
    <source>
        <dbReference type="EMBL" id="SMO50711.1"/>
    </source>
</evidence>
<feature type="transmembrane region" description="Helical" evidence="6">
    <location>
        <begin position="168"/>
        <end position="191"/>
    </location>
</feature>
<dbReference type="OrthoDB" id="9782291at2"/>
<keyword evidence="3 6" id="KW-0812">Transmembrane</keyword>
<feature type="transmembrane region" description="Helical" evidence="6">
    <location>
        <begin position="20"/>
        <end position="48"/>
    </location>
</feature>
<dbReference type="RefSeq" id="WP_142492377.1">
    <property type="nucleotide sequence ID" value="NZ_FXTO01000004.1"/>
</dbReference>
<evidence type="ECO:0000256" key="4">
    <source>
        <dbReference type="ARBA" id="ARBA00022989"/>
    </source>
</evidence>
<evidence type="ECO:0000256" key="1">
    <source>
        <dbReference type="ARBA" id="ARBA00004651"/>
    </source>
</evidence>
<evidence type="ECO:0000256" key="6">
    <source>
        <dbReference type="SAM" id="Phobius"/>
    </source>
</evidence>
<comment type="subcellular location">
    <subcellularLocation>
        <location evidence="1">Cell membrane</location>
        <topology evidence="1">Multi-pass membrane protein</topology>
    </subcellularLocation>
</comment>
<dbReference type="GO" id="GO:0005886">
    <property type="term" value="C:plasma membrane"/>
    <property type="evidence" value="ECO:0007669"/>
    <property type="project" value="UniProtKB-SubCell"/>
</dbReference>
<dbReference type="InterPro" id="IPR032816">
    <property type="entry name" value="VTT_dom"/>
</dbReference>
<keyword evidence="5 6" id="KW-0472">Membrane</keyword>
<evidence type="ECO:0000259" key="7">
    <source>
        <dbReference type="Pfam" id="PF09335"/>
    </source>
</evidence>
<keyword evidence="9" id="KW-1185">Reference proteome</keyword>
<evidence type="ECO:0000256" key="3">
    <source>
        <dbReference type="ARBA" id="ARBA00022692"/>
    </source>
</evidence>
<name>A0A521BVS1_9RHOB</name>
<keyword evidence="4 6" id="KW-1133">Transmembrane helix</keyword>
<dbReference type="AlphaFoldDB" id="A0A521BVS1"/>
<organism evidence="8 9">
    <name type="scientific">Thalassovita litoralis</name>
    <dbReference type="NCBI Taxonomy" id="1010611"/>
    <lineage>
        <taxon>Bacteria</taxon>
        <taxon>Pseudomonadati</taxon>
        <taxon>Pseudomonadota</taxon>
        <taxon>Alphaproteobacteria</taxon>
        <taxon>Rhodobacterales</taxon>
        <taxon>Roseobacteraceae</taxon>
        <taxon>Thalassovita</taxon>
    </lineage>
</organism>
<evidence type="ECO:0000256" key="2">
    <source>
        <dbReference type="ARBA" id="ARBA00022475"/>
    </source>
</evidence>
<feature type="transmembrane region" description="Helical" evidence="6">
    <location>
        <begin position="54"/>
        <end position="76"/>
    </location>
</feature>
<reference evidence="8 9" key="1">
    <citation type="submission" date="2017-05" db="EMBL/GenBank/DDBJ databases">
        <authorList>
            <person name="Varghese N."/>
            <person name="Submissions S."/>
        </authorList>
    </citation>
    <scope>NUCLEOTIDE SEQUENCE [LARGE SCALE GENOMIC DNA]</scope>
    <source>
        <strain evidence="8 9">DSM 29506</strain>
    </source>
</reference>
<feature type="domain" description="VTT" evidence="7">
    <location>
        <begin position="34"/>
        <end position="160"/>
    </location>
</feature>
<dbReference type="EMBL" id="FXTO01000004">
    <property type="protein sequence ID" value="SMO50711.1"/>
    <property type="molecule type" value="Genomic_DNA"/>
</dbReference>
<evidence type="ECO:0000313" key="9">
    <source>
        <dbReference type="Proteomes" id="UP000316030"/>
    </source>
</evidence>
<sequence>MTQSLGDSLLALLPDYGAPFLAAITLLSCLALPVPSSLVMMAAGGFAAAGDLSYTAVISAALLGAVAGDQLGFWLGRSGSDILKRMENRGGKQAHALARASHLTRQRGGVAVFLTRWLLSPLGPYVNFAAGAARMGWRGFSAASVAGESVWVVLYIGIGAGATQQLETLWPLISDASGILVTLAVAGLLALRLRHLLHAHKMEKGG</sequence>
<dbReference type="Proteomes" id="UP000316030">
    <property type="component" value="Unassembled WGS sequence"/>
</dbReference>
<keyword evidence="2" id="KW-1003">Cell membrane</keyword>
<dbReference type="PANTHER" id="PTHR42709:SF6">
    <property type="entry name" value="UNDECAPRENYL PHOSPHATE TRANSPORTER A"/>
    <property type="match status" value="1"/>
</dbReference>